<keyword evidence="1" id="KW-1133">Transmembrane helix</keyword>
<dbReference type="VEuPathDB" id="FungiDB:BO97DRAFT_417377"/>
<feature type="transmembrane region" description="Helical" evidence="1">
    <location>
        <begin position="26"/>
        <end position="49"/>
    </location>
</feature>
<name>A0A395HMD5_ASPHC</name>
<proteinExistence type="predicted"/>
<evidence type="ECO:0000256" key="1">
    <source>
        <dbReference type="SAM" id="Phobius"/>
    </source>
</evidence>
<dbReference type="Proteomes" id="UP000248961">
    <property type="component" value="Unassembled WGS sequence"/>
</dbReference>
<reference evidence="2 3" key="1">
    <citation type="submission" date="2018-02" db="EMBL/GenBank/DDBJ databases">
        <title>The genomes of Aspergillus section Nigri reveals drivers in fungal speciation.</title>
        <authorList>
            <consortium name="DOE Joint Genome Institute"/>
            <person name="Vesth T.C."/>
            <person name="Nybo J."/>
            <person name="Theobald S."/>
            <person name="Brandl J."/>
            <person name="Frisvad J.C."/>
            <person name="Nielsen K.F."/>
            <person name="Lyhne E.K."/>
            <person name="Kogle M.E."/>
            <person name="Kuo A."/>
            <person name="Riley R."/>
            <person name="Clum A."/>
            <person name="Nolan M."/>
            <person name="Lipzen A."/>
            <person name="Salamov A."/>
            <person name="Henrissat B."/>
            <person name="Wiebenga A."/>
            <person name="De vries R.P."/>
            <person name="Grigoriev I.V."/>
            <person name="Mortensen U.H."/>
            <person name="Andersen M.R."/>
            <person name="Baker S.E."/>
        </authorList>
    </citation>
    <scope>NUCLEOTIDE SEQUENCE [LARGE SCALE GENOMIC DNA]</scope>
    <source>
        <strain evidence="2 3">CBS 101889</strain>
    </source>
</reference>
<keyword evidence="3" id="KW-1185">Reference proteome</keyword>
<dbReference type="GeneID" id="37200765"/>
<evidence type="ECO:0000313" key="2">
    <source>
        <dbReference type="EMBL" id="RAL08920.1"/>
    </source>
</evidence>
<protein>
    <submittedName>
        <fullName evidence="2">Uncharacterized protein</fullName>
    </submittedName>
</protein>
<dbReference type="AlphaFoldDB" id="A0A395HMD5"/>
<organism evidence="2 3">
    <name type="scientific">Aspergillus homomorphus (strain CBS 101889)</name>
    <dbReference type="NCBI Taxonomy" id="1450537"/>
    <lineage>
        <taxon>Eukaryota</taxon>
        <taxon>Fungi</taxon>
        <taxon>Dikarya</taxon>
        <taxon>Ascomycota</taxon>
        <taxon>Pezizomycotina</taxon>
        <taxon>Eurotiomycetes</taxon>
        <taxon>Eurotiomycetidae</taxon>
        <taxon>Eurotiales</taxon>
        <taxon>Aspergillaceae</taxon>
        <taxon>Aspergillus</taxon>
        <taxon>Aspergillus subgen. Circumdati</taxon>
    </lineage>
</organism>
<gene>
    <name evidence="2" type="ORF">BO97DRAFT_417377</name>
</gene>
<dbReference type="RefSeq" id="XP_025548074.1">
    <property type="nucleotide sequence ID" value="XM_025696476.1"/>
</dbReference>
<sequence>MAYCVQAPEYMTTCKEPRGFRRVAQWYIYPAAMVVLLGLCWDILPGIVFKPGRPEPTRTTRLRSPNIWVDVLCGAGVPVFGEEMSSLCPRGRKTKMHNNNGG</sequence>
<dbReference type="EMBL" id="KZ824309">
    <property type="protein sequence ID" value="RAL08920.1"/>
    <property type="molecule type" value="Genomic_DNA"/>
</dbReference>
<keyword evidence="1" id="KW-0472">Membrane</keyword>
<keyword evidence="1" id="KW-0812">Transmembrane</keyword>
<evidence type="ECO:0000313" key="3">
    <source>
        <dbReference type="Proteomes" id="UP000248961"/>
    </source>
</evidence>
<accession>A0A395HMD5</accession>